<evidence type="ECO:0000313" key="1">
    <source>
        <dbReference type="EMBL" id="MEO1767721.1"/>
    </source>
</evidence>
<evidence type="ECO:0000313" key="2">
    <source>
        <dbReference type="Proteomes" id="UP001482231"/>
    </source>
</evidence>
<keyword evidence="2" id="KW-1185">Reference proteome</keyword>
<proteinExistence type="predicted"/>
<sequence length="96" mass="10688">MTDVRWRVNPTHRVRLTPWEDGYTAFHGASGDTHLLDPFTGQVLSCLLDHAMDLDELARALVDRPVAELASEEREALERALAALARAHLAEAEKLS</sequence>
<dbReference type="RefSeq" id="WP_347308833.1">
    <property type="nucleotide sequence ID" value="NZ_JBAJEX010000010.1"/>
</dbReference>
<dbReference type="Proteomes" id="UP001482231">
    <property type="component" value="Unassembled WGS sequence"/>
</dbReference>
<organism evidence="1 2">
    <name type="scientific">Thiobacter aerophilum</name>
    <dbReference type="NCBI Taxonomy" id="3121275"/>
    <lineage>
        <taxon>Bacteria</taxon>
        <taxon>Pseudomonadati</taxon>
        <taxon>Pseudomonadota</taxon>
        <taxon>Betaproteobacteria</taxon>
        <taxon>Burkholderiales</taxon>
        <taxon>Thiobacteraceae</taxon>
        <taxon>Thiobacter</taxon>
    </lineage>
</organism>
<accession>A0ABV0EGG2</accession>
<dbReference type="EMBL" id="JBAJEX010000010">
    <property type="protein sequence ID" value="MEO1767721.1"/>
    <property type="molecule type" value="Genomic_DNA"/>
</dbReference>
<comment type="caution">
    <text evidence="1">The sequence shown here is derived from an EMBL/GenBank/DDBJ whole genome shotgun (WGS) entry which is preliminary data.</text>
</comment>
<dbReference type="InterPro" id="IPR027599">
    <property type="entry name" value="PqqD-rel_X"/>
</dbReference>
<reference evidence="1 2" key="1">
    <citation type="submission" date="2024-02" db="EMBL/GenBank/DDBJ databases">
        <title>New thermophilic sulfur-oxidizing bacteria from a hot springs of the Uzon caldera (Kamchatka, Russia).</title>
        <authorList>
            <person name="Dukat A.M."/>
            <person name="Elcheninov A.G."/>
            <person name="Frolov E.N."/>
        </authorList>
    </citation>
    <scope>NUCLEOTIDE SEQUENCE [LARGE SCALE GENOMIC DNA]</scope>
    <source>
        <strain evidence="1 2">AK1</strain>
    </source>
</reference>
<gene>
    <name evidence="1" type="ORF">V6E02_10910</name>
</gene>
<dbReference type="NCBIfam" id="TIGR04353">
    <property type="entry name" value="PqqD_rel_X"/>
    <property type="match status" value="1"/>
</dbReference>
<name>A0ABV0EGG2_9BURK</name>
<protein>
    <submittedName>
        <fullName evidence="1">HPr-rel-A system PqqD family peptide chaperone</fullName>
    </submittedName>
</protein>